<dbReference type="PROSITE" id="PS51098">
    <property type="entry name" value="PTS_EIIB_TYPE_1"/>
    <property type="match status" value="1"/>
</dbReference>
<evidence type="ECO:0000256" key="6">
    <source>
        <dbReference type="ARBA" id="ARBA00022683"/>
    </source>
</evidence>
<feature type="domain" description="PTS EIIC type-1" evidence="15">
    <location>
        <begin position="105"/>
        <end position="457"/>
    </location>
</feature>
<keyword evidence="2" id="KW-0813">Transport</keyword>
<dbReference type="InterPro" id="IPR003352">
    <property type="entry name" value="PTS_EIIC"/>
</dbReference>
<keyword evidence="17" id="KW-1185">Reference proteome</keyword>
<feature type="transmembrane region" description="Helical" evidence="12">
    <location>
        <begin position="247"/>
        <end position="271"/>
    </location>
</feature>
<evidence type="ECO:0000256" key="7">
    <source>
        <dbReference type="ARBA" id="ARBA00022692"/>
    </source>
</evidence>
<dbReference type="InterPro" id="IPR001127">
    <property type="entry name" value="PTS_EIIA_1_perm"/>
</dbReference>
<dbReference type="PANTHER" id="PTHR30175">
    <property type="entry name" value="PHOSPHOTRANSFERASE SYSTEM TRANSPORT PROTEIN"/>
    <property type="match status" value="1"/>
</dbReference>
<evidence type="ECO:0000313" key="17">
    <source>
        <dbReference type="Proteomes" id="UP000003233"/>
    </source>
</evidence>
<dbReference type="Proteomes" id="UP000003233">
    <property type="component" value="Unassembled WGS sequence"/>
</dbReference>
<evidence type="ECO:0000259" key="15">
    <source>
        <dbReference type="PROSITE" id="PS51103"/>
    </source>
</evidence>
<evidence type="ECO:0000256" key="3">
    <source>
        <dbReference type="ARBA" id="ARBA00022475"/>
    </source>
</evidence>
<feature type="transmembrane region" description="Helical" evidence="12">
    <location>
        <begin position="110"/>
        <end position="138"/>
    </location>
</feature>
<gene>
    <name evidence="16" type="ORF">HMPREF0402_02618</name>
</gene>
<accession>H1PW25</accession>
<dbReference type="EMBL" id="AGWJ02000023">
    <property type="protein sequence ID" value="EHO79879.1"/>
    <property type="molecule type" value="Genomic_DNA"/>
</dbReference>
<keyword evidence="6" id="KW-0598">Phosphotransferase system</keyword>
<dbReference type="InterPro" id="IPR018113">
    <property type="entry name" value="PTrfase_EIIB_Cys"/>
</dbReference>
<dbReference type="InterPro" id="IPR011297">
    <property type="entry name" value="PTS_IIABC_b_glu"/>
</dbReference>
<dbReference type="Pfam" id="PF00367">
    <property type="entry name" value="PTS_EIIB"/>
    <property type="match status" value="1"/>
</dbReference>
<evidence type="ECO:0000259" key="13">
    <source>
        <dbReference type="PROSITE" id="PS51093"/>
    </source>
</evidence>
<keyword evidence="8" id="KW-0418">Kinase</keyword>
<sequence length="623" mass="67101">MAKQNYDQLAKEIIFLIGGDDNIVNLTHCVTRLRFKLKDETKTDENSLSKLKGIISIVKGNGQFQVVVGNAVEDIFNAIQRQYSIGETEVKEEKKSGTLFTRALNMMSAILNPIVIALAGAGMIKALLVILTTTLGILDTSGGTYKILAAAGNSVFYFLPLFLAYSSAKAFKCNPYIALAIVATLMEPNFTKLMSKPGDMTSFLGIPVVLIGYSGSLVPAIVSILIYSKLEKVLKKFIPKNIELFALSFVALLIMVPLTIIVIGPIGVYLADQVGNLVNFLSVKNGLLTGAVIGAGWTFLVMLGVQWGVVPIMINNISTYGYDVIRPMIAAATFASAGAAFGVFLKAKNKENKAYALSATIPALLGGITEPIVYGISLKYRKPFIAQVIGGAIAGGFMGMMHTKAIVYVFPALTTLPAFLGETFVYYVIGITLAFVITAVITYFLGIDEKDDIEIHEKNSSNTKNEAEDIIIKSCIEGEAIELSKVKDEAFASGSIGKGVGIMPQKGVLYAPADGEISTVFVTGHAVGMVTDKEAEILMHIGINTVEMNGEGFIKKVKDGQKVKAGDILIEFDIEKIKRAGYDTTTMMVISNSEEYSDIGVLNLGEVKQNNDILIIRPAIKNQ</sequence>
<keyword evidence="3" id="KW-1003">Cell membrane</keyword>
<dbReference type="InterPro" id="IPR013013">
    <property type="entry name" value="PTS_EIIC_1"/>
</dbReference>
<feature type="transmembrane region" description="Helical" evidence="12">
    <location>
        <begin position="424"/>
        <end position="445"/>
    </location>
</feature>
<dbReference type="RefSeq" id="WP_008698377.1">
    <property type="nucleotide sequence ID" value="NZ_KE161009.1"/>
</dbReference>
<dbReference type="InterPro" id="IPR011055">
    <property type="entry name" value="Dup_hybrid_motif"/>
</dbReference>
<evidence type="ECO:0000256" key="9">
    <source>
        <dbReference type="ARBA" id="ARBA00022989"/>
    </source>
</evidence>
<dbReference type="NCBIfam" id="TIGR00830">
    <property type="entry name" value="PTBA"/>
    <property type="match status" value="1"/>
</dbReference>
<dbReference type="PROSITE" id="PS01035">
    <property type="entry name" value="PTS_EIIB_TYPE_1_CYS"/>
    <property type="match status" value="1"/>
</dbReference>
<feature type="transmembrane region" description="Helical" evidence="12">
    <location>
        <begin position="144"/>
        <end position="166"/>
    </location>
</feature>
<dbReference type="InterPro" id="IPR050558">
    <property type="entry name" value="PTS_Sugar-Specific_Components"/>
</dbReference>
<feature type="transmembrane region" description="Helical" evidence="12">
    <location>
        <begin position="388"/>
        <end position="412"/>
    </location>
</feature>
<organism evidence="16 17">
    <name type="scientific">Fusobacterium ulcerans 12-1B</name>
    <dbReference type="NCBI Taxonomy" id="457404"/>
    <lineage>
        <taxon>Bacteria</taxon>
        <taxon>Fusobacteriati</taxon>
        <taxon>Fusobacteriota</taxon>
        <taxon>Fusobacteriia</taxon>
        <taxon>Fusobacteriales</taxon>
        <taxon>Fusobacteriaceae</taxon>
        <taxon>Fusobacterium</taxon>
    </lineage>
</organism>
<dbReference type="Pfam" id="PF02378">
    <property type="entry name" value="PTS_EIIC"/>
    <property type="match status" value="1"/>
</dbReference>
<dbReference type="GO" id="GO:0008982">
    <property type="term" value="F:protein-N(PI)-phosphohistidine-sugar phosphotransferase activity"/>
    <property type="evidence" value="ECO:0007669"/>
    <property type="project" value="InterPro"/>
</dbReference>
<feature type="transmembrane region" description="Helical" evidence="12">
    <location>
        <begin position="291"/>
        <end position="312"/>
    </location>
</feature>
<feature type="active site" description="Phosphocysteine intermediate; for EIIB activity" evidence="11">
    <location>
        <position position="29"/>
    </location>
</feature>
<protein>
    <submittedName>
        <fullName evidence="16">PTS system, beta-glucoside-specific IIABC component</fullName>
    </submittedName>
</protein>
<dbReference type="GO" id="GO:0016301">
    <property type="term" value="F:kinase activity"/>
    <property type="evidence" value="ECO:0007669"/>
    <property type="project" value="UniProtKB-KW"/>
</dbReference>
<evidence type="ECO:0000256" key="11">
    <source>
        <dbReference type="PROSITE-ProRule" id="PRU00421"/>
    </source>
</evidence>
<comment type="subcellular location">
    <subcellularLocation>
        <location evidence="1">Cell membrane</location>
        <topology evidence="1">Multi-pass membrane protein</topology>
    </subcellularLocation>
</comment>
<dbReference type="PANTHER" id="PTHR30175:SF1">
    <property type="entry name" value="PTS SYSTEM ARBUTIN-, CELLOBIOSE-, AND SALICIN-SPECIFIC EIIBC COMPONENT-RELATED"/>
    <property type="match status" value="1"/>
</dbReference>
<evidence type="ECO:0000256" key="8">
    <source>
        <dbReference type="ARBA" id="ARBA00022777"/>
    </source>
</evidence>
<dbReference type="PATRIC" id="fig|457404.5.peg.2536"/>
<evidence type="ECO:0000256" key="12">
    <source>
        <dbReference type="SAM" id="Phobius"/>
    </source>
</evidence>
<evidence type="ECO:0000313" key="16">
    <source>
        <dbReference type="EMBL" id="EHO79879.1"/>
    </source>
</evidence>
<dbReference type="GO" id="GO:0090589">
    <property type="term" value="F:protein-phosphocysteine-trehalose phosphotransferase system transporter activity"/>
    <property type="evidence" value="ECO:0007669"/>
    <property type="project" value="TreeGrafter"/>
</dbReference>
<dbReference type="FunFam" id="2.70.70.10:FF:000001">
    <property type="entry name" value="PTS system glucose-specific IIA component"/>
    <property type="match status" value="1"/>
</dbReference>
<keyword evidence="10 12" id="KW-0472">Membrane</keyword>
<evidence type="ECO:0000256" key="10">
    <source>
        <dbReference type="ARBA" id="ARBA00023136"/>
    </source>
</evidence>
<dbReference type="GO" id="GO:0015771">
    <property type="term" value="P:trehalose transport"/>
    <property type="evidence" value="ECO:0007669"/>
    <property type="project" value="TreeGrafter"/>
</dbReference>
<dbReference type="GO" id="GO:0009401">
    <property type="term" value="P:phosphoenolpyruvate-dependent sugar phosphotransferase system"/>
    <property type="evidence" value="ECO:0007669"/>
    <property type="project" value="UniProtKB-KW"/>
</dbReference>
<dbReference type="SUPFAM" id="SSF51261">
    <property type="entry name" value="Duplicated hybrid motif"/>
    <property type="match status" value="1"/>
</dbReference>
<keyword evidence="4" id="KW-0762">Sugar transport</keyword>
<keyword evidence="9 12" id="KW-1133">Transmembrane helix</keyword>
<evidence type="ECO:0000256" key="1">
    <source>
        <dbReference type="ARBA" id="ARBA00004651"/>
    </source>
</evidence>
<comment type="caution">
    <text evidence="16">The sequence shown here is derived from an EMBL/GenBank/DDBJ whole genome shotgun (WGS) entry which is preliminary data.</text>
</comment>
<dbReference type="SUPFAM" id="SSF55604">
    <property type="entry name" value="Glucose permease domain IIB"/>
    <property type="match status" value="1"/>
</dbReference>
<dbReference type="GO" id="GO:0005886">
    <property type="term" value="C:plasma membrane"/>
    <property type="evidence" value="ECO:0007669"/>
    <property type="project" value="UniProtKB-SubCell"/>
</dbReference>
<dbReference type="CDD" id="cd00212">
    <property type="entry name" value="PTS_IIB_glc"/>
    <property type="match status" value="1"/>
</dbReference>
<evidence type="ECO:0000256" key="4">
    <source>
        <dbReference type="ARBA" id="ARBA00022597"/>
    </source>
</evidence>
<dbReference type="Gene3D" id="2.70.70.10">
    <property type="entry name" value="Glucose Permease (Domain IIA)"/>
    <property type="match status" value="1"/>
</dbReference>
<dbReference type="FunFam" id="3.30.1360.60:FF:000001">
    <property type="entry name" value="PTS system glucose-specific IIBC component PtsG"/>
    <property type="match status" value="1"/>
</dbReference>
<dbReference type="NCBIfam" id="TIGR01995">
    <property type="entry name" value="PTS-II-ABC-beta"/>
    <property type="match status" value="1"/>
</dbReference>
<name>H1PW25_9FUSO</name>
<dbReference type="HOGENOM" id="CLU_012312_2_1_0"/>
<dbReference type="Gene3D" id="3.30.1360.60">
    <property type="entry name" value="Glucose permease domain IIB"/>
    <property type="match status" value="1"/>
</dbReference>
<evidence type="ECO:0000259" key="14">
    <source>
        <dbReference type="PROSITE" id="PS51098"/>
    </source>
</evidence>
<feature type="transmembrane region" description="Helical" evidence="12">
    <location>
        <begin position="203"/>
        <end position="227"/>
    </location>
</feature>
<dbReference type="InterPro" id="IPR036878">
    <property type="entry name" value="Glu_permease_IIB"/>
</dbReference>
<dbReference type="PROSITE" id="PS51103">
    <property type="entry name" value="PTS_EIIC_TYPE_1"/>
    <property type="match status" value="1"/>
</dbReference>
<feature type="transmembrane region" description="Helical" evidence="12">
    <location>
        <begin position="324"/>
        <end position="344"/>
    </location>
</feature>
<evidence type="ECO:0000256" key="5">
    <source>
        <dbReference type="ARBA" id="ARBA00022679"/>
    </source>
</evidence>
<dbReference type="Pfam" id="PF00358">
    <property type="entry name" value="PTS_EIIA_1"/>
    <property type="match status" value="1"/>
</dbReference>
<evidence type="ECO:0000256" key="2">
    <source>
        <dbReference type="ARBA" id="ARBA00022448"/>
    </source>
</evidence>
<keyword evidence="5" id="KW-0808">Transferase</keyword>
<feature type="transmembrane region" description="Helical" evidence="12">
    <location>
        <begin position="356"/>
        <end position="376"/>
    </location>
</feature>
<feature type="domain" description="PTS EIIA type-1" evidence="13">
    <location>
        <begin position="488"/>
        <end position="592"/>
    </location>
</feature>
<keyword evidence="7 12" id="KW-0812">Transmembrane</keyword>
<dbReference type="BioCyc" id="FSP457404-HMP:GTSQ-2644-MONOMER"/>
<dbReference type="PROSITE" id="PS51093">
    <property type="entry name" value="PTS_EIIA_TYPE_1"/>
    <property type="match status" value="1"/>
</dbReference>
<dbReference type="InterPro" id="IPR001996">
    <property type="entry name" value="PTS_IIB_1"/>
</dbReference>
<reference evidence="16 17" key="1">
    <citation type="submission" date="2012-07" db="EMBL/GenBank/DDBJ databases">
        <title>The Genome Sequence of Fusobacterium ulcerans 12_1B.</title>
        <authorList>
            <consortium name="The Broad Institute Genome Sequencing Platform"/>
            <person name="Earl A."/>
            <person name="Ward D."/>
            <person name="Feldgarden M."/>
            <person name="Gevers D."/>
            <person name="Strauss J."/>
            <person name="Ambrose C.E."/>
            <person name="Allen-Vercoe E."/>
            <person name="Walker B."/>
            <person name="Young S.K."/>
            <person name="Zeng Q."/>
            <person name="Gargeya S."/>
            <person name="Fitzgerald M."/>
            <person name="Haas B."/>
            <person name="Abouelleil A."/>
            <person name="Alvarado L."/>
            <person name="Arachchi H.M."/>
            <person name="Berlin A.M."/>
            <person name="Chapman S.B."/>
            <person name="Goldberg J."/>
            <person name="Griggs A."/>
            <person name="Gujja S."/>
            <person name="Hansen M."/>
            <person name="Howarth C."/>
            <person name="Imamovic A."/>
            <person name="Larimer J."/>
            <person name="McCowen C."/>
            <person name="Montmayeur A."/>
            <person name="Murphy C."/>
            <person name="Neiman D."/>
            <person name="Pearson M."/>
            <person name="Priest M."/>
            <person name="Roberts A."/>
            <person name="Saif S."/>
            <person name="Shea T."/>
            <person name="Sisk P."/>
            <person name="Sykes S."/>
            <person name="Wortman J."/>
            <person name="Nusbaum C."/>
            <person name="Birren B."/>
        </authorList>
    </citation>
    <scope>NUCLEOTIDE SEQUENCE [LARGE SCALE GENOMIC DNA]</scope>
    <source>
        <strain evidence="16 17">12_1B</strain>
    </source>
</reference>
<dbReference type="AlphaFoldDB" id="H1PW25"/>
<feature type="transmembrane region" description="Helical" evidence="12">
    <location>
        <begin position="173"/>
        <end position="191"/>
    </location>
</feature>
<feature type="domain" description="PTS EIIB type-1" evidence="14">
    <location>
        <begin position="7"/>
        <end position="89"/>
    </location>
</feature>
<proteinExistence type="predicted"/>